<dbReference type="EMBL" id="KZ613743">
    <property type="protein sequence ID" value="PMD66826.1"/>
    <property type="molecule type" value="Genomic_DNA"/>
</dbReference>
<keyword evidence="1" id="KW-1133">Transmembrane helix</keyword>
<dbReference type="STRING" id="1095630.A0A2J6TUY9"/>
<keyword evidence="1" id="KW-0472">Membrane</keyword>
<sequence>MMPSLTKDPQSISRFEQGYTSSNVEAHSPFCLFQWHRGKHPTRKDILSVDELRNCGGWDLGILTAPTDEPASLPGLLKLVDLFGIPSDFVGERSHAVTHSFGIRKLGDESEIVWIRFLALLPSLPFHGKPRWRRSAVVLKWVPTPSSNNKSTSAPSRQVTLICFQPVEGILVAINRLFKSSRWEDALRDPYFLINASFETWHELVDENAWKLVDLSREAERSIFERSAQLEIDSAELLAIDYNSIHNLAKDAIHMVEGLDASLRSLECALRYHSEMEKLQRDDPAIWEATHRSLHYRREMFHSTRLRMLSVDQRLKNIINMAFNIGTMHDSRVMRQDSYVMKTLSILAMVFLPISTVSSIFGTQFFTTTTSPDPTSSTGAVNTSFVVNKKIWWLWTISIPVTVVMLVGWGVWIKRSQLKAERLTYWMKDVEKAKSA</sequence>
<feature type="transmembrane region" description="Helical" evidence="1">
    <location>
        <begin position="344"/>
        <end position="366"/>
    </location>
</feature>
<evidence type="ECO:0000313" key="3">
    <source>
        <dbReference type="Proteomes" id="UP000235371"/>
    </source>
</evidence>
<dbReference type="GeneID" id="36593678"/>
<name>A0A2J6TUY9_9HELO</name>
<dbReference type="InParanoid" id="A0A2J6TUY9"/>
<reference evidence="2 3" key="1">
    <citation type="submission" date="2016-04" db="EMBL/GenBank/DDBJ databases">
        <title>A degradative enzymes factory behind the ericoid mycorrhizal symbiosis.</title>
        <authorList>
            <consortium name="DOE Joint Genome Institute"/>
            <person name="Martino E."/>
            <person name="Morin E."/>
            <person name="Grelet G."/>
            <person name="Kuo A."/>
            <person name="Kohler A."/>
            <person name="Daghino S."/>
            <person name="Barry K."/>
            <person name="Choi C."/>
            <person name="Cichocki N."/>
            <person name="Clum A."/>
            <person name="Copeland A."/>
            <person name="Hainaut M."/>
            <person name="Haridas S."/>
            <person name="Labutti K."/>
            <person name="Lindquist E."/>
            <person name="Lipzen A."/>
            <person name="Khouja H.-R."/>
            <person name="Murat C."/>
            <person name="Ohm R."/>
            <person name="Olson A."/>
            <person name="Spatafora J."/>
            <person name="Veneault-Fourrey C."/>
            <person name="Henrissat B."/>
            <person name="Grigoriev I."/>
            <person name="Martin F."/>
            <person name="Perotto S."/>
        </authorList>
    </citation>
    <scope>NUCLEOTIDE SEQUENCE [LARGE SCALE GENOMIC DNA]</scope>
    <source>
        <strain evidence="2 3">E</strain>
    </source>
</reference>
<protein>
    <recommendedName>
        <fullName evidence="4">Cora-domain-containing protein</fullName>
    </recommendedName>
</protein>
<dbReference type="Gene3D" id="1.20.58.340">
    <property type="entry name" value="Magnesium transport protein CorA, transmembrane region"/>
    <property type="match status" value="1"/>
</dbReference>
<keyword evidence="3" id="KW-1185">Reference proteome</keyword>
<dbReference type="RefSeq" id="XP_024743730.1">
    <property type="nucleotide sequence ID" value="XM_024885601.1"/>
</dbReference>
<evidence type="ECO:0008006" key="4">
    <source>
        <dbReference type="Google" id="ProtNLM"/>
    </source>
</evidence>
<dbReference type="Proteomes" id="UP000235371">
    <property type="component" value="Unassembled WGS sequence"/>
</dbReference>
<gene>
    <name evidence="2" type="ORF">K444DRAFT_649775</name>
</gene>
<dbReference type="AlphaFoldDB" id="A0A2J6TUY9"/>
<keyword evidence="1" id="KW-0812">Transmembrane</keyword>
<organism evidence="2 3">
    <name type="scientific">Hyaloscypha bicolor E</name>
    <dbReference type="NCBI Taxonomy" id="1095630"/>
    <lineage>
        <taxon>Eukaryota</taxon>
        <taxon>Fungi</taxon>
        <taxon>Dikarya</taxon>
        <taxon>Ascomycota</taxon>
        <taxon>Pezizomycotina</taxon>
        <taxon>Leotiomycetes</taxon>
        <taxon>Helotiales</taxon>
        <taxon>Hyaloscyphaceae</taxon>
        <taxon>Hyaloscypha</taxon>
        <taxon>Hyaloscypha bicolor</taxon>
    </lineage>
</organism>
<proteinExistence type="predicted"/>
<feature type="transmembrane region" description="Helical" evidence="1">
    <location>
        <begin position="392"/>
        <end position="413"/>
    </location>
</feature>
<evidence type="ECO:0000313" key="2">
    <source>
        <dbReference type="EMBL" id="PMD66826.1"/>
    </source>
</evidence>
<dbReference type="OrthoDB" id="1046782at2759"/>
<accession>A0A2J6TUY9</accession>
<evidence type="ECO:0000256" key="1">
    <source>
        <dbReference type="SAM" id="Phobius"/>
    </source>
</evidence>